<feature type="transmembrane region" description="Helical" evidence="6">
    <location>
        <begin position="192"/>
        <end position="211"/>
    </location>
</feature>
<dbReference type="EMBL" id="OZ034813">
    <property type="protein sequence ID" value="CAL1352682.1"/>
    <property type="molecule type" value="Genomic_DNA"/>
</dbReference>
<feature type="transmembrane region" description="Helical" evidence="6">
    <location>
        <begin position="288"/>
        <end position="308"/>
    </location>
</feature>
<dbReference type="PANTHER" id="PTHR31218">
    <property type="entry name" value="WAT1-RELATED PROTEIN"/>
    <property type="match status" value="1"/>
</dbReference>
<dbReference type="Pfam" id="PF00892">
    <property type="entry name" value="EamA"/>
    <property type="match status" value="2"/>
</dbReference>
<protein>
    <recommendedName>
        <fullName evidence="6">WAT1-related protein</fullName>
    </recommendedName>
</protein>
<evidence type="ECO:0000256" key="5">
    <source>
        <dbReference type="ARBA" id="ARBA00023136"/>
    </source>
</evidence>
<dbReference type="InterPro" id="IPR030184">
    <property type="entry name" value="WAT1-related"/>
</dbReference>
<feature type="transmembrane region" description="Helical" evidence="6">
    <location>
        <begin position="108"/>
        <end position="128"/>
    </location>
</feature>
<feature type="transmembrane region" description="Helical" evidence="6">
    <location>
        <begin position="45"/>
        <end position="65"/>
    </location>
</feature>
<evidence type="ECO:0000313" key="9">
    <source>
        <dbReference type="Proteomes" id="UP001497516"/>
    </source>
</evidence>
<name>A0AAV2C9I5_9ROSI</name>
<dbReference type="InterPro" id="IPR037185">
    <property type="entry name" value="EmrE-like"/>
</dbReference>
<gene>
    <name evidence="8" type="ORF">LTRI10_LOCUS634</name>
</gene>
<reference evidence="8 9" key="1">
    <citation type="submission" date="2024-04" db="EMBL/GenBank/DDBJ databases">
        <authorList>
            <person name="Fracassetti M."/>
        </authorList>
    </citation>
    <scope>NUCLEOTIDE SEQUENCE [LARGE SCALE GENOMIC DNA]</scope>
</reference>
<keyword evidence="3 6" id="KW-0812">Transmembrane</keyword>
<dbReference type="GO" id="GO:0016020">
    <property type="term" value="C:membrane"/>
    <property type="evidence" value="ECO:0007669"/>
    <property type="project" value="UniProtKB-SubCell"/>
</dbReference>
<feature type="transmembrane region" description="Helical" evidence="6">
    <location>
        <begin position="223"/>
        <end position="242"/>
    </location>
</feature>
<feature type="transmembrane region" description="Helical" evidence="6">
    <location>
        <begin position="77"/>
        <end position="96"/>
    </location>
</feature>
<keyword evidence="5 6" id="KW-0472">Membrane</keyword>
<dbReference type="InterPro" id="IPR000620">
    <property type="entry name" value="EamA_dom"/>
</dbReference>
<feature type="transmembrane region" description="Helical" evidence="6">
    <location>
        <begin position="16"/>
        <end position="33"/>
    </location>
</feature>
<evidence type="ECO:0000256" key="2">
    <source>
        <dbReference type="ARBA" id="ARBA00007635"/>
    </source>
</evidence>
<evidence type="ECO:0000256" key="4">
    <source>
        <dbReference type="ARBA" id="ARBA00022989"/>
    </source>
</evidence>
<dbReference type="SUPFAM" id="SSF103481">
    <property type="entry name" value="Multidrug resistance efflux transporter EmrE"/>
    <property type="match status" value="2"/>
</dbReference>
<sequence length="405" mass="44008">MGKLTMREKLEEMKPAAVMVVVQVAFAGVNILYKLAANDGMSLKVIVAYRFLFATAFMVPLAVALERKKQPKFRWSILVHAFLCGLFGGSLAQNLYLASLALTSPTFASAMANLVPAITFILAVSFRIERLGLGTVGGKAKLAGTLVGIGGAMLLTFYKGSVLDTWSTHVDLLHSPPPPHSRHVAADHQNRGLGALFAVGSCCSYALWLIVQAKMGERYPCPYSATALMCIMGSIQAVVYALCTERDWTQWKLCWNVRLLTVAYSGIVASGLMVTIIAWCVKKRGPLYVSIFNPLMLVCVAVASNLLLNEKLHLGSVLGATLIICGLYWVIWGKGKEMAERQIILEKELISSVHENNVPSNINVLDGPRTATEMDHHGRRDTNVEIVVVRLSSSSDGTGRAKPST</sequence>
<keyword evidence="4 6" id="KW-1133">Transmembrane helix</keyword>
<evidence type="ECO:0000256" key="1">
    <source>
        <dbReference type="ARBA" id="ARBA00004141"/>
    </source>
</evidence>
<organism evidence="8 9">
    <name type="scientific">Linum trigynum</name>
    <dbReference type="NCBI Taxonomy" id="586398"/>
    <lineage>
        <taxon>Eukaryota</taxon>
        <taxon>Viridiplantae</taxon>
        <taxon>Streptophyta</taxon>
        <taxon>Embryophyta</taxon>
        <taxon>Tracheophyta</taxon>
        <taxon>Spermatophyta</taxon>
        <taxon>Magnoliopsida</taxon>
        <taxon>eudicotyledons</taxon>
        <taxon>Gunneridae</taxon>
        <taxon>Pentapetalae</taxon>
        <taxon>rosids</taxon>
        <taxon>fabids</taxon>
        <taxon>Malpighiales</taxon>
        <taxon>Linaceae</taxon>
        <taxon>Linum</taxon>
    </lineage>
</organism>
<accession>A0AAV2C9I5</accession>
<proteinExistence type="inferred from homology"/>
<dbReference type="GO" id="GO:0022857">
    <property type="term" value="F:transmembrane transporter activity"/>
    <property type="evidence" value="ECO:0007669"/>
    <property type="project" value="InterPro"/>
</dbReference>
<dbReference type="Proteomes" id="UP001497516">
    <property type="component" value="Chromosome 1"/>
</dbReference>
<feature type="domain" description="EamA" evidence="7">
    <location>
        <begin position="18"/>
        <end position="156"/>
    </location>
</feature>
<evidence type="ECO:0000313" key="8">
    <source>
        <dbReference type="EMBL" id="CAL1352682.1"/>
    </source>
</evidence>
<feature type="transmembrane region" description="Helical" evidence="6">
    <location>
        <begin position="262"/>
        <end position="281"/>
    </location>
</feature>
<comment type="subcellular location">
    <subcellularLocation>
        <location evidence="1 6">Membrane</location>
        <topology evidence="1 6">Multi-pass membrane protein</topology>
    </subcellularLocation>
</comment>
<evidence type="ECO:0000256" key="3">
    <source>
        <dbReference type="ARBA" id="ARBA00022692"/>
    </source>
</evidence>
<comment type="similarity">
    <text evidence="2 6">Belongs to the drug/metabolite transporter (DMT) superfamily. Plant drug/metabolite exporter (P-DME) (TC 2.A.7.4) family.</text>
</comment>
<dbReference type="AlphaFoldDB" id="A0AAV2C9I5"/>
<feature type="domain" description="EamA" evidence="7">
    <location>
        <begin position="193"/>
        <end position="331"/>
    </location>
</feature>
<evidence type="ECO:0000259" key="7">
    <source>
        <dbReference type="Pfam" id="PF00892"/>
    </source>
</evidence>
<keyword evidence="9" id="KW-1185">Reference proteome</keyword>
<evidence type="ECO:0000256" key="6">
    <source>
        <dbReference type="RuleBase" id="RU363077"/>
    </source>
</evidence>
<feature type="transmembrane region" description="Helical" evidence="6">
    <location>
        <begin position="314"/>
        <end position="332"/>
    </location>
</feature>
<feature type="transmembrane region" description="Helical" evidence="6">
    <location>
        <begin position="140"/>
        <end position="158"/>
    </location>
</feature>